<dbReference type="Gene3D" id="3.40.50.300">
    <property type="entry name" value="P-loop containing nucleotide triphosphate hydrolases"/>
    <property type="match status" value="1"/>
</dbReference>
<sequence>MELSPQESNQYHSVKFHAKGNEIAWNENQIEYFWKKEFINSMKEVEPRFTIDERNKVLLSELYNYVWERSKLLDSSKGLLLWGPLGVGKSVLIKGLQRYLGKINRFRYGCNNDKIGFKFTSAVEISLLYAEKGMNGISQFTDRECMCNLAIDELGREPSDSKHYGTGINVVQTILQLRYEVRRDFVTHVTTNIEPNVAFGNKYGDYIADRVKEMFNVVEIKGDSRR</sequence>
<dbReference type="Proteomes" id="UP000184436">
    <property type="component" value="Unassembled WGS sequence"/>
</dbReference>
<organism evidence="1 2">
    <name type="scientific">Bacteroides faecichinchillae</name>
    <dbReference type="NCBI Taxonomy" id="871325"/>
    <lineage>
        <taxon>Bacteria</taxon>
        <taxon>Pseudomonadati</taxon>
        <taxon>Bacteroidota</taxon>
        <taxon>Bacteroidia</taxon>
        <taxon>Bacteroidales</taxon>
        <taxon>Bacteroidaceae</taxon>
        <taxon>Bacteroides</taxon>
    </lineage>
</organism>
<gene>
    <name evidence="1" type="ORF">SAMN05444349_14138</name>
</gene>
<protein>
    <recommendedName>
        <fullName evidence="3">DNA replication protein DnaC</fullName>
    </recommendedName>
</protein>
<evidence type="ECO:0000313" key="1">
    <source>
        <dbReference type="EMBL" id="SHF87076.1"/>
    </source>
</evidence>
<dbReference type="EMBL" id="FQVD01000041">
    <property type="protein sequence ID" value="SHF87076.1"/>
    <property type="molecule type" value="Genomic_DNA"/>
</dbReference>
<dbReference type="SUPFAM" id="SSF52540">
    <property type="entry name" value="P-loop containing nucleoside triphosphate hydrolases"/>
    <property type="match status" value="1"/>
</dbReference>
<reference evidence="1 2" key="1">
    <citation type="submission" date="2016-11" db="EMBL/GenBank/DDBJ databases">
        <authorList>
            <person name="Jaros S."/>
            <person name="Januszkiewicz K."/>
            <person name="Wedrychowicz H."/>
        </authorList>
    </citation>
    <scope>NUCLEOTIDE SEQUENCE [LARGE SCALE GENOMIC DNA]</scope>
    <source>
        <strain evidence="1 2">DSM 26883</strain>
    </source>
</reference>
<dbReference type="AlphaFoldDB" id="A0A1M5F6C1"/>
<keyword evidence="2" id="KW-1185">Reference proteome</keyword>
<accession>A0A1M5F6C1</accession>
<name>A0A1M5F6C1_9BACE</name>
<proteinExistence type="predicted"/>
<dbReference type="STRING" id="871325.SAMN05444349_14138"/>
<dbReference type="InterPro" id="IPR027417">
    <property type="entry name" value="P-loop_NTPase"/>
</dbReference>
<evidence type="ECO:0000313" key="2">
    <source>
        <dbReference type="Proteomes" id="UP000184436"/>
    </source>
</evidence>
<evidence type="ECO:0008006" key="3">
    <source>
        <dbReference type="Google" id="ProtNLM"/>
    </source>
</evidence>